<reference evidence="2 3" key="1">
    <citation type="journal article" date="2016" name="Nat. Commun.">
        <title>Thousands of microbial genomes shed light on interconnected biogeochemical processes in an aquifer system.</title>
        <authorList>
            <person name="Anantharaman K."/>
            <person name="Brown C.T."/>
            <person name="Hug L.A."/>
            <person name="Sharon I."/>
            <person name="Castelle C.J."/>
            <person name="Probst A.J."/>
            <person name="Thomas B.C."/>
            <person name="Singh A."/>
            <person name="Wilkins M.J."/>
            <person name="Karaoz U."/>
            <person name="Brodie E.L."/>
            <person name="Williams K.H."/>
            <person name="Hubbard S.S."/>
            <person name="Banfield J.F."/>
        </authorList>
    </citation>
    <scope>NUCLEOTIDE SEQUENCE [LARGE SCALE GENOMIC DNA]</scope>
</reference>
<evidence type="ECO:0000313" key="2">
    <source>
        <dbReference type="EMBL" id="OGB89478.1"/>
    </source>
</evidence>
<feature type="coiled-coil region" evidence="1">
    <location>
        <begin position="353"/>
        <end position="387"/>
    </location>
</feature>
<name>A0A1F4Q0K9_UNCSA</name>
<protein>
    <submittedName>
        <fullName evidence="2">Uncharacterized protein</fullName>
    </submittedName>
</protein>
<dbReference type="Proteomes" id="UP000178724">
    <property type="component" value="Unassembled WGS sequence"/>
</dbReference>
<accession>A0A1F4Q0K9</accession>
<organism evidence="2 3">
    <name type="scientific">candidate division WOR-1 bacterium RIFCSPHIGHO2_01_FULL_53_15</name>
    <dbReference type="NCBI Taxonomy" id="1802564"/>
    <lineage>
        <taxon>Bacteria</taxon>
        <taxon>Bacillati</taxon>
        <taxon>Saganbacteria</taxon>
    </lineage>
</organism>
<comment type="caution">
    <text evidence="2">The sequence shown here is derived from an EMBL/GenBank/DDBJ whole genome shotgun (WGS) entry which is preliminary data.</text>
</comment>
<evidence type="ECO:0000313" key="3">
    <source>
        <dbReference type="Proteomes" id="UP000178724"/>
    </source>
</evidence>
<sequence>MVRIGGAARPLVNAGPAIRLGAMAIKPVDFINSLAPAAKADLLKARLVMVRDNKAITREHGRDLLDMLALKIDPLLRHTNNEIVAVAGGARDFVQRELAFLQAGAGNSFSLPAAALPGNNDGADIVDLVMSMAGGADTDLGPSLARTMAVFGKVLVKSGKAEEAERILTDIVRILPNLVGKGPAETKLVSGLSLALTRLMALLDFELVRAGEKDYKHYYETEGRRVVEKFLKIIPEILNNQLPDKERRLDSTEALFIAHLLVYQFCKHFLKAMELTEKRVGTSPDLSAELAELQRRLTLSEEARHIAEARADAAARSAAAKAAPAGQDLGLTIASGQAKDSFDQFIAAAGARAESLKQKFQAAAADIDRQAKELRAKRKRNEDLLNTDLDDEVKVGAQAAVKRINGQLQALAAAARDQLEPINDVLARIVEAKDQFQDLARTIQDFLSSLKG</sequence>
<dbReference type="AlphaFoldDB" id="A0A1F4Q0K9"/>
<dbReference type="EMBL" id="METM01000024">
    <property type="protein sequence ID" value="OGB89478.1"/>
    <property type="molecule type" value="Genomic_DNA"/>
</dbReference>
<proteinExistence type="predicted"/>
<keyword evidence="1" id="KW-0175">Coiled coil</keyword>
<evidence type="ECO:0000256" key="1">
    <source>
        <dbReference type="SAM" id="Coils"/>
    </source>
</evidence>
<gene>
    <name evidence="2" type="ORF">A2625_01000</name>
</gene>